<proteinExistence type="predicted"/>
<organism evidence="2 3">
    <name type="scientific">Sphingobium herbicidovorans (strain ATCC 700291 / DSM 11019 / CCUG 56400 / KCTC 2939 / LMG 18315 / NBRC 16415 / MH)</name>
    <name type="common">Sphingomonas herbicidovorans</name>
    <dbReference type="NCBI Taxonomy" id="1219045"/>
    <lineage>
        <taxon>Bacteria</taxon>
        <taxon>Pseudomonadati</taxon>
        <taxon>Pseudomonadota</taxon>
        <taxon>Alphaproteobacteria</taxon>
        <taxon>Sphingomonadales</taxon>
        <taxon>Sphingomonadaceae</taxon>
        <taxon>Sphingobium</taxon>
    </lineage>
</organism>
<dbReference type="OrthoDB" id="7478006at2"/>
<comment type="caution">
    <text evidence="2">The sequence shown here is derived from an EMBL/GenBank/DDBJ whole genome shotgun (WGS) entry which is preliminary data.</text>
</comment>
<protein>
    <submittedName>
        <fullName evidence="2">Uncharacterized protein</fullName>
    </submittedName>
</protein>
<dbReference type="RefSeq" id="WP_037462591.1">
    <property type="nucleotide sequence ID" value="NZ_BCZD01000018.1"/>
</dbReference>
<accession>A0A086PE87</accession>
<dbReference type="PATRIC" id="fig|1219045.3.peg.574"/>
<sequence length="87" mass="9330">MTFVDMTITRRHFEARYNQVGRCMLADLAQIFGIEFETAEQWADEIDRETNEQIAAACRPLSGGGSTAGAGATAHRPASASSPSANP</sequence>
<dbReference type="AlphaFoldDB" id="A0A086PE87"/>
<feature type="compositionally biased region" description="Low complexity" evidence="1">
    <location>
        <begin position="69"/>
        <end position="87"/>
    </location>
</feature>
<evidence type="ECO:0000313" key="3">
    <source>
        <dbReference type="Proteomes" id="UP000024284"/>
    </source>
</evidence>
<gene>
    <name evidence="2" type="ORF">BV98_000563</name>
</gene>
<dbReference type="Proteomes" id="UP000024284">
    <property type="component" value="Unassembled WGS sequence"/>
</dbReference>
<evidence type="ECO:0000256" key="1">
    <source>
        <dbReference type="SAM" id="MobiDB-lite"/>
    </source>
</evidence>
<name>A0A086PE87_SPHHM</name>
<reference evidence="2" key="1">
    <citation type="submission" date="2014-08" db="EMBL/GenBank/DDBJ databases">
        <title>Draft genome sequences of Sphingobium herbicidovorans.</title>
        <authorList>
            <person name="Gan H.M."/>
            <person name="Gan H.Y."/>
            <person name="Savka M.A."/>
        </authorList>
    </citation>
    <scope>NUCLEOTIDE SEQUENCE [LARGE SCALE GENOMIC DNA]</scope>
    <source>
        <strain evidence="2">NBRC 16415</strain>
    </source>
</reference>
<feature type="region of interest" description="Disordered" evidence="1">
    <location>
        <begin position="59"/>
        <end position="87"/>
    </location>
</feature>
<dbReference type="STRING" id="76947.GCA_002080435_02384"/>
<evidence type="ECO:0000313" key="2">
    <source>
        <dbReference type="EMBL" id="KFG91705.1"/>
    </source>
</evidence>
<dbReference type="EMBL" id="JFZA02000002">
    <property type="protein sequence ID" value="KFG91705.1"/>
    <property type="molecule type" value="Genomic_DNA"/>
</dbReference>
<keyword evidence="3" id="KW-1185">Reference proteome</keyword>